<comment type="caution">
    <text evidence="2">The sequence shown here is derived from an EMBL/GenBank/DDBJ whole genome shotgun (WGS) entry which is preliminary data.</text>
</comment>
<dbReference type="SUPFAM" id="SSF55729">
    <property type="entry name" value="Acyl-CoA N-acyltransferases (Nat)"/>
    <property type="match status" value="1"/>
</dbReference>
<reference evidence="2" key="1">
    <citation type="submission" date="2020-07" db="EMBL/GenBank/DDBJ databases">
        <title>Draft Genome Sequence of a Deep-Sea Yeast, Naganishia (Cryptococcus) liquefaciens strain N6.</title>
        <authorList>
            <person name="Han Y.W."/>
            <person name="Kajitani R."/>
            <person name="Morimoto H."/>
            <person name="Parhat M."/>
            <person name="Tsubouchi H."/>
            <person name="Bakenova O."/>
            <person name="Ogata M."/>
            <person name="Argunhan B."/>
            <person name="Aoki R."/>
            <person name="Kajiwara S."/>
            <person name="Itoh T."/>
            <person name="Iwasaki H."/>
        </authorList>
    </citation>
    <scope>NUCLEOTIDE SEQUENCE</scope>
    <source>
        <strain evidence="2">N6</strain>
    </source>
</reference>
<dbReference type="GO" id="GO:0016747">
    <property type="term" value="F:acyltransferase activity, transferring groups other than amino-acyl groups"/>
    <property type="evidence" value="ECO:0007669"/>
    <property type="project" value="InterPro"/>
</dbReference>
<dbReference type="InterPro" id="IPR016181">
    <property type="entry name" value="Acyl_CoA_acyltransferase"/>
</dbReference>
<evidence type="ECO:0000313" key="2">
    <source>
        <dbReference type="EMBL" id="GHJ90093.1"/>
    </source>
</evidence>
<evidence type="ECO:0000259" key="1">
    <source>
        <dbReference type="Pfam" id="PF00583"/>
    </source>
</evidence>
<keyword evidence="3" id="KW-1185">Reference proteome</keyword>
<sequence>MNILIRPAKTSQECIAVGEIFHQACNKLKWHGLVYSQVDPEDKKRYVTQLARIIRKTHHGVVILAELEGKIVGYLLAWEINANRADPYRHKMLIGKPPGKDASVWQDLSSQVDNVCNQLQEKLGPLLYVDKVGVLPSAQGYGVGRRLMEYTIMAAQAATFYSRMRFKKVGEPIKLTSDSAAQLFPMLLENGEWLNKGLRAWKNED</sequence>
<organism evidence="2 3">
    <name type="scientific">Naganishia liquefaciens</name>
    <dbReference type="NCBI Taxonomy" id="104408"/>
    <lineage>
        <taxon>Eukaryota</taxon>
        <taxon>Fungi</taxon>
        <taxon>Dikarya</taxon>
        <taxon>Basidiomycota</taxon>
        <taxon>Agaricomycotina</taxon>
        <taxon>Tremellomycetes</taxon>
        <taxon>Filobasidiales</taxon>
        <taxon>Filobasidiaceae</taxon>
        <taxon>Naganishia</taxon>
    </lineage>
</organism>
<protein>
    <recommendedName>
        <fullName evidence="1">N-acetyltransferase domain-containing protein</fullName>
    </recommendedName>
</protein>
<evidence type="ECO:0000313" key="3">
    <source>
        <dbReference type="Proteomes" id="UP000620104"/>
    </source>
</evidence>
<dbReference type="OrthoDB" id="30840at2759"/>
<proteinExistence type="predicted"/>
<dbReference type="EMBL" id="BLZA01000057">
    <property type="protein sequence ID" value="GHJ90093.1"/>
    <property type="molecule type" value="Genomic_DNA"/>
</dbReference>
<dbReference type="Pfam" id="PF00583">
    <property type="entry name" value="Acetyltransf_1"/>
    <property type="match status" value="1"/>
</dbReference>
<accession>A0A8H3U0B5</accession>
<dbReference type="CDD" id="cd04301">
    <property type="entry name" value="NAT_SF"/>
    <property type="match status" value="1"/>
</dbReference>
<dbReference type="Gene3D" id="3.40.630.30">
    <property type="match status" value="1"/>
</dbReference>
<dbReference type="InterPro" id="IPR000182">
    <property type="entry name" value="GNAT_dom"/>
</dbReference>
<name>A0A8H3U0B5_9TREE</name>
<dbReference type="AlphaFoldDB" id="A0A8H3U0B5"/>
<dbReference type="Proteomes" id="UP000620104">
    <property type="component" value="Unassembled WGS sequence"/>
</dbReference>
<feature type="domain" description="N-acetyltransferase" evidence="1">
    <location>
        <begin position="41"/>
        <end position="162"/>
    </location>
</feature>
<gene>
    <name evidence="2" type="ORF">NliqN6_6495</name>
</gene>